<keyword evidence="8" id="KW-0255">Endonuclease</keyword>
<comment type="caution">
    <text evidence="13">The sequence shown here is derived from an EMBL/GenBank/DDBJ whole genome shotgun (WGS) entry which is preliminary data.</text>
</comment>
<reference evidence="13 14" key="1">
    <citation type="journal article" date="2024" name="IMA Fungus">
        <title>IMA Genome - F19 : A genome assembly and annotation guide to empower mycologists, including annotated draft genome sequences of Ceratocystis pirilliformis, Diaporthe australafricana, Fusarium ophioides, Paecilomyces lecythidis, and Sporothrix stenoceras.</title>
        <authorList>
            <person name="Aylward J."/>
            <person name="Wilson A.M."/>
            <person name="Visagie C.M."/>
            <person name="Spraker J."/>
            <person name="Barnes I."/>
            <person name="Buitendag C."/>
            <person name="Ceriani C."/>
            <person name="Del Mar Angel L."/>
            <person name="du Plessis D."/>
            <person name="Fuchs T."/>
            <person name="Gasser K."/>
            <person name="Kramer D."/>
            <person name="Li W."/>
            <person name="Munsamy K."/>
            <person name="Piso A."/>
            <person name="Price J.L."/>
            <person name="Sonnekus B."/>
            <person name="Thomas C."/>
            <person name="van der Nest A."/>
            <person name="van Dijk A."/>
            <person name="van Heerden A."/>
            <person name="van Vuuren N."/>
            <person name="Yilmaz N."/>
            <person name="Duong T.A."/>
            <person name="van der Merwe N.A."/>
            <person name="Wingfield M.J."/>
            <person name="Wingfield B.D."/>
        </authorList>
    </citation>
    <scope>NUCLEOTIDE SEQUENCE [LARGE SCALE GENOMIC DNA]</scope>
    <source>
        <strain evidence="13 14">CMW 18167</strain>
    </source>
</reference>
<dbReference type="InterPro" id="IPR027794">
    <property type="entry name" value="tRNase_Z_dom"/>
</dbReference>
<evidence type="ECO:0000256" key="2">
    <source>
        <dbReference type="ARBA" id="ARBA00001947"/>
    </source>
</evidence>
<comment type="similarity">
    <text evidence="3">Belongs to the RNase Z family.</text>
</comment>
<protein>
    <recommendedName>
        <fullName evidence="4">ribonuclease Z</fullName>
        <ecNumber evidence="4">3.1.26.11</ecNumber>
    </recommendedName>
</protein>
<feature type="region of interest" description="Disordered" evidence="11">
    <location>
        <begin position="294"/>
        <end position="333"/>
    </location>
</feature>
<dbReference type="Pfam" id="PF23023">
    <property type="entry name" value="Anti-Pycsar_Apyc1"/>
    <property type="match status" value="1"/>
</dbReference>
<keyword evidence="10" id="KW-0862">Zinc</keyword>
<comment type="catalytic activity">
    <reaction evidence="1">
        <text>Endonucleolytic cleavage of RNA, removing extra 3' nucleotides from tRNA precursor, generating 3' termini of tRNAs. A 3'-hydroxy group is left at the tRNA terminus and a 5'-phosphoryl group is left at the trailer molecule.</text>
        <dbReference type="EC" id="3.1.26.11"/>
    </reaction>
</comment>
<feature type="region of interest" description="Disordered" evidence="11">
    <location>
        <begin position="1063"/>
        <end position="1160"/>
    </location>
</feature>
<evidence type="ECO:0000256" key="6">
    <source>
        <dbReference type="ARBA" id="ARBA00022722"/>
    </source>
</evidence>
<dbReference type="EC" id="3.1.26.11" evidence="4"/>
<feature type="compositionally biased region" description="Basic and acidic residues" evidence="11">
    <location>
        <begin position="311"/>
        <end position="333"/>
    </location>
</feature>
<name>A0ABR3XAB3_9EURO</name>
<dbReference type="PANTHER" id="PTHR12553:SF49">
    <property type="entry name" value="ZINC PHOSPHODIESTERASE ELAC PROTEIN 2"/>
    <property type="match status" value="1"/>
</dbReference>
<dbReference type="CDD" id="cd07718">
    <property type="entry name" value="RNaseZ_ELAC1_ELAC2-C-term-like_MBL-fold"/>
    <property type="match status" value="1"/>
</dbReference>
<evidence type="ECO:0000256" key="4">
    <source>
        <dbReference type="ARBA" id="ARBA00012477"/>
    </source>
</evidence>
<feature type="region of interest" description="Disordered" evidence="11">
    <location>
        <begin position="183"/>
        <end position="203"/>
    </location>
</feature>
<evidence type="ECO:0000256" key="8">
    <source>
        <dbReference type="ARBA" id="ARBA00022759"/>
    </source>
</evidence>
<evidence type="ECO:0000256" key="11">
    <source>
        <dbReference type="SAM" id="MobiDB-lite"/>
    </source>
</evidence>
<evidence type="ECO:0000256" key="5">
    <source>
        <dbReference type="ARBA" id="ARBA00022694"/>
    </source>
</evidence>
<dbReference type="Gene3D" id="3.60.15.10">
    <property type="entry name" value="Ribonuclease Z/Hydroxyacylglutathione hydrolase-like"/>
    <property type="match status" value="2"/>
</dbReference>
<keyword evidence="5" id="KW-0819">tRNA processing</keyword>
<keyword evidence="6" id="KW-0540">Nuclease</keyword>
<gene>
    <name evidence="13" type="ORF">Plec18167_006540</name>
</gene>
<dbReference type="PANTHER" id="PTHR12553">
    <property type="entry name" value="ZINC PHOSPHODIESTERASE ELAC PROTEIN 2"/>
    <property type="match status" value="1"/>
</dbReference>
<feature type="compositionally biased region" description="Low complexity" evidence="11">
    <location>
        <begin position="1118"/>
        <end position="1133"/>
    </location>
</feature>
<dbReference type="EMBL" id="JAVDPF010000023">
    <property type="protein sequence ID" value="KAL1872890.1"/>
    <property type="molecule type" value="Genomic_DNA"/>
</dbReference>
<dbReference type="SUPFAM" id="SSF56281">
    <property type="entry name" value="Metallo-hydrolase/oxidoreductase"/>
    <property type="match status" value="2"/>
</dbReference>
<evidence type="ECO:0000256" key="10">
    <source>
        <dbReference type="ARBA" id="ARBA00022833"/>
    </source>
</evidence>
<proteinExistence type="inferred from homology"/>
<dbReference type="Pfam" id="PF13691">
    <property type="entry name" value="Lactamase_B_4"/>
    <property type="match status" value="1"/>
</dbReference>
<keyword evidence="14" id="KW-1185">Reference proteome</keyword>
<organism evidence="13 14">
    <name type="scientific">Paecilomyces lecythidis</name>
    <dbReference type="NCBI Taxonomy" id="3004212"/>
    <lineage>
        <taxon>Eukaryota</taxon>
        <taxon>Fungi</taxon>
        <taxon>Dikarya</taxon>
        <taxon>Ascomycota</taxon>
        <taxon>Pezizomycotina</taxon>
        <taxon>Eurotiomycetes</taxon>
        <taxon>Eurotiomycetidae</taxon>
        <taxon>Eurotiales</taxon>
        <taxon>Thermoascaceae</taxon>
        <taxon>Paecilomyces</taxon>
    </lineage>
</organism>
<keyword evidence="9" id="KW-0378">Hydrolase</keyword>
<evidence type="ECO:0000256" key="9">
    <source>
        <dbReference type="ARBA" id="ARBA00022801"/>
    </source>
</evidence>
<comment type="cofactor">
    <cofactor evidence="2">
        <name>Zn(2+)</name>
        <dbReference type="ChEBI" id="CHEBI:29105"/>
    </cofactor>
</comment>
<evidence type="ECO:0000259" key="12">
    <source>
        <dbReference type="Pfam" id="PF13691"/>
    </source>
</evidence>
<dbReference type="Proteomes" id="UP001583193">
    <property type="component" value="Unassembled WGS sequence"/>
</dbReference>
<feature type="compositionally biased region" description="Basic residues" evidence="11">
    <location>
        <begin position="1080"/>
        <end position="1091"/>
    </location>
</feature>
<feature type="compositionally biased region" description="Basic and acidic residues" evidence="11">
    <location>
        <begin position="1150"/>
        <end position="1160"/>
    </location>
</feature>
<evidence type="ECO:0000313" key="13">
    <source>
        <dbReference type="EMBL" id="KAL1872890.1"/>
    </source>
</evidence>
<evidence type="ECO:0000256" key="3">
    <source>
        <dbReference type="ARBA" id="ARBA00007823"/>
    </source>
</evidence>
<dbReference type="InterPro" id="IPR047151">
    <property type="entry name" value="RNZ2-like"/>
</dbReference>
<evidence type="ECO:0000256" key="7">
    <source>
        <dbReference type="ARBA" id="ARBA00022723"/>
    </source>
</evidence>
<evidence type="ECO:0000256" key="1">
    <source>
        <dbReference type="ARBA" id="ARBA00000402"/>
    </source>
</evidence>
<sequence length="1160" mass="128670">MKTLFILRGLSRPAAGCARVSFCTTTRSLKAQPGQLHPKTKRPPLNPDAVIFPAPKLDSNKSGTNRYIVYDPSFPKFGGLEHLPSPAPGNKPMKFFYQILTTPTADTPGTTLLLNFPEKRYFFGQISEGTQRACTERGVRLSYLTDIFLTGRTEWANNGGLIGAVLTQADAISNAAAAIADSEREREARRRANETPEQTTERLRNHEPELKHGAPYALRDGELVMQRGHLTIHGGRNLTHTLATARRFVFRKGMPVYVKEYDSENLSRSEAAQTPDPFEQPTFTDNNIKVWAMAIGPSGTPNNSPKSPRKRSLDEFQEREGAERSLDQRTKDQLMRQSVVSDMFNSSWRMDSLIEMPLATVKMPATIFIRNPETKDLEQYKGPMPGDDKPLPDIKVLVRQPWPGAAIEKLPPTTRSEEALCYIVKNHDIRGKFDPQKAQQLKVPKGPAYAALTKGQNVQSEDGKTITPDMVLGPPRLGRGTAIIDLPTPDYVENLVNRPEWKSPAVTSNLQAFIWILGPGVGEHPRLREFVASWPQCKHIVSGTDYCPNYLALHSVAGSSIRLAKLKGDSYAIPFHDNVTLPQPGTATAGSKTTTESVKNSPFQPAECGLILDMEPNFGINQAEVVPPFNPSLTVSRIPRSVEQRMKAIRRRVSKPSFQQEVEELQKSIPGADAEIITLGTGSSVPSKYRNVSATLVKVPGHGYYLLDCGENTLGQLKRVFGPEQLKEVLQNLRLIWISHLHADHHLGTASVIKAWYREHYGERPNSTETVEMDLAKILREKRLVVVSEEMMIGWLEEYASVENYGFDKLVPLAVYPYHKDGAIKTALKYRHVRGDGTYPGSEAVDARPRTTDMSFEDTNSPLTKLLKERTGLADLLATRVNHCRGAMAVSLVFPDSFKVSYSGDCRPSPNFATIGRDSTVLIHEATFQDDMSVSAIAKKHSTTAEALEVGRQMQARTILLTHFSQRYQKVASAEQRVGTVKNEDPAAIAAAEPRPVDIPVDEAETNEIKVSGNQPREDRKAPVAVSFDYMRIRVGDIPVAQAYAPALEKLFDILERAAAQDSSRLREEQQQQQTENKNKKNKQNKQKGKNGKQPTATSPEAMDVDAKAQQAGKRRASVWSASESEAGWSVSESEGESGNRKSSPRRRRSGSDTRMKGSS</sequence>
<evidence type="ECO:0000313" key="14">
    <source>
        <dbReference type="Proteomes" id="UP001583193"/>
    </source>
</evidence>
<accession>A0ABR3XAB3</accession>
<dbReference type="InterPro" id="IPR036866">
    <property type="entry name" value="RibonucZ/Hydroxyglut_hydro"/>
</dbReference>
<feature type="domain" description="tRNase Z endonuclease" evidence="12">
    <location>
        <begin position="98"/>
        <end position="160"/>
    </location>
</feature>
<keyword evidence="7" id="KW-0479">Metal-binding</keyword>